<accession>A0A6J4TUT1</accession>
<dbReference type="EMBL" id="CADCVM010000478">
    <property type="protein sequence ID" value="CAA9530970.1"/>
    <property type="molecule type" value="Genomic_DNA"/>
</dbReference>
<name>A0A6J4TUT1_9ACTN</name>
<feature type="compositionally biased region" description="Basic residues" evidence="1">
    <location>
        <begin position="116"/>
        <end position="125"/>
    </location>
</feature>
<evidence type="ECO:0000256" key="1">
    <source>
        <dbReference type="SAM" id="MobiDB-lite"/>
    </source>
</evidence>
<feature type="compositionally biased region" description="Low complexity" evidence="1">
    <location>
        <begin position="32"/>
        <end position="44"/>
    </location>
</feature>
<proteinExistence type="predicted"/>
<evidence type="ECO:0000313" key="2">
    <source>
        <dbReference type="EMBL" id="CAA9530970.1"/>
    </source>
</evidence>
<feature type="non-terminal residue" evidence="2">
    <location>
        <position position="1"/>
    </location>
</feature>
<feature type="compositionally biased region" description="Basic residues" evidence="1">
    <location>
        <begin position="153"/>
        <end position="164"/>
    </location>
</feature>
<protein>
    <submittedName>
        <fullName evidence="2">Uncharacterized protein</fullName>
    </submittedName>
</protein>
<reference evidence="2" key="1">
    <citation type="submission" date="2020-02" db="EMBL/GenBank/DDBJ databases">
        <authorList>
            <person name="Meier V. D."/>
        </authorList>
    </citation>
    <scope>NUCLEOTIDE SEQUENCE</scope>
    <source>
        <strain evidence="2">AVDCRST_MAG05</strain>
    </source>
</reference>
<gene>
    <name evidence="2" type="ORF">AVDCRST_MAG05-4421</name>
</gene>
<feature type="region of interest" description="Disordered" evidence="1">
    <location>
        <begin position="1"/>
        <end position="182"/>
    </location>
</feature>
<dbReference type="AlphaFoldDB" id="A0A6J4TUT1"/>
<feature type="compositionally biased region" description="Basic residues" evidence="1">
    <location>
        <begin position="1"/>
        <end position="22"/>
    </location>
</feature>
<organism evidence="2">
    <name type="scientific">uncultured Rubrobacteraceae bacterium</name>
    <dbReference type="NCBI Taxonomy" id="349277"/>
    <lineage>
        <taxon>Bacteria</taxon>
        <taxon>Bacillati</taxon>
        <taxon>Actinomycetota</taxon>
        <taxon>Rubrobacteria</taxon>
        <taxon>Rubrobacterales</taxon>
        <taxon>Rubrobacteraceae</taxon>
        <taxon>environmental samples</taxon>
    </lineage>
</organism>
<feature type="compositionally biased region" description="Basic and acidic residues" evidence="1">
    <location>
        <begin position="72"/>
        <end position="81"/>
    </location>
</feature>
<sequence>GPPFRPPRRRLLRPPRRRRRRLVWPARDRSAPARPAPRGGPAARPRYRRLDRLALAAGLPPDPNHPQARRGARPDPRRRDGPGGAPPPRPLLRHRGGNLLQGCRPAGVRDTDSLRRLRPCPRRSRPAVPALDRLGRPRRGHLRGPVRGDRRPARARHGARRPQRGHAPDLEALQGRRPAGPV</sequence>
<feature type="non-terminal residue" evidence="2">
    <location>
        <position position="182"/>
    </location>
</feature>